<dbReference type="Pfam" id="PF17289">
    <property type="entry name" value="Terminase_6C"/>
    <property type="match status" value="1"/>
</dbReference>
<reference evidence="6" key="1">
    <citation type="journal article" date="2021" name="Proc. Natl. Acad. Sci. U.S.A.">
        <title>A Catalog of Tens of Thousands of Viruses from Human Metagenomes Reveals Hidden Associations with Chronic Diseases.</title>
        <authorList>
            <person name="Tisza M.J."/>
            <person name="Buck C.B."/>
        </authorList>
    </citation>
    <scope>NUCLEOTIDE SEQUENCE</scope>
    <source>
        <strain evidence="6">CtZF426</strain>
    </source>
</reference>
<evidence type="ECO:0000256" key="2">
    <source>
        <dbReference type="ARBA" id="ARBA00022741"/>
    </source>
</evidence>
<dbReference type="GO" id="GO:0005524">
    <property type="term" value="F:ATP binding"/>
    <property type="evidence" value="ECO:0007669"/>
    <property type="project" value="UniProtKB-KW"/>
</dbReference>
<dbReference type="Gene3D" id="3.30.420.240">
    <property type="match status" value="1"/>
</dbReference>
<organism evidence="6">
    <name type="scientific">Siphoviridae sp. ctZF426</name>
    <dbReference type="NCBI Taxonomy" id="2827580"/>
    <lineage>
        <taxon>Viruses</taxon>
        <taxon>Duplodnaviria</taxon>
        <taxon>Heunggongvirae</taxon>
        <taxon>Uroviricota</taxon>
        <taxon>Caudoviricetes</taxon>
    </lineage>
</organism>
<evidence type="ECO:0000259" key="5">
    <source>
        <dbReference type="Pfam" id="PF17289"/>
    </source>
</evidence>
<dbReference type="NCBIfam" id="TIGR01630">
    <property type="entry name" value="psiM2_ORF9"/>
    <property type="match status" value="1"/>
</dbReference>
<evidence type="ECO:0000256" key="1">
    <source>
        <dbReference type="ARBA" id="ARBA00022612"/>
    </source>
</evidence>
<dbReference type="InterPro" id="IPR006517">
    <property type="entry name" value="Phage_terminase_lsu-like_C"/>
</dbReference>
<keyword evidence="3" id="KW-0067">ATP-binding</keyword>
<evidence type="ECO:0000256" key="3">
    <source>
        <dbReference type="ARBA" id="ARBA00022840"/>
    </source>
</evidence>
<dbReference type="Pfam" id="PF03237">
    <property type="entry name" value="Terminase_6N"/>
    <property type="match status" value="1"/>
</dbReference>
<dbReference type="InterPro" id="IPR027417">
    <property type="entry name" value="P-loop_NTPase"/>
</dbReference>
<keyword evidence="1" id="KW-1188">Viral release from host cell</keyword>
<dbReference type="EMBL" id="BK057799">
    <property type="protein sequence ID" value="DAE92358.1"/>
    <property type="molecule type" value="Genomic_DNA"/>
</dbReference>
<evidence type="ECO:0000313" key="6">
    <source>
        <dbReference type="EMBL" id="DAE92358.1"/>
    </source>
</evidence>
<name>A0A8S5RSC9_9CAUD</name>
<evidence type="ECO:0000256" key="4">
    <source>
        <dbReference type="ARBA" id="ARBA00023219"/>
    </source>
</evidence>
<dbReference type="InterPro" id="IPR035421">
    <property type="entry name" value="Terminase_6C"/>
</dbReference>
<keyword evidence="2" id="KW-0547">Nucleotide-binding</keyword>
<dbReference type="Gene3D" id="3.40.50.300">
    <property type="entry name" value="P-loop containing nucleotide triphosphate hydrolases"/>
    <property type="match status" value="1"/>
</dbReference>
<proteinExistence type="predicted"/>
<sequence>MALMAESARRPAPWEMSAEEIEAELALLLKHQEWLEGQPRCTLERCSGEPHAGVPYRHDPRYPKAGDPLEAAMQIDDGYRPRPHLEYLAGRLAEAMHDVENGQSRFITVSMPPRMGKSALTSVNLPIWLLRRHPGWKIGLVSHSPTLAVSWGRQVRRMVEEHGLEFGLKIAHDAGSVSDWQTTGGGGVTSRSAPGQSITGMGFKVMLVDDLVKDFATAHSAAERESLWNWWIANAQTRLEPPSLVVVIGTRWHEDDFIGRLLSQEYSPDRDKWEVISFPAIAEQDDVLGRAEGDPLFSPLLEETREEAIERWDQMRISVGLYSWAALYQQRPSPAQGAVFDVGWWRYWTRDPAKVTGDGRVVLAPDAAWRAGRWVDSWDLTYKGSENSDFVVGQRWVRAGPDRYLVAQQRGRWSFTETLDRMERWVRTDDPDVSPYGECVHQRLIEDAANGAAAIDVLRRRVAGVKPVQARTSKEVRARAVTPEIESGNVYLPYPGDPGGEWVEELLSELREFPNGRHDDQVDALTQALSGLRDGGCGSVVVPSGRLPVRSVVSGRRVGRR</sequence>
<accession>A0A8S5RSC9</accession>
<protein>
    <submittedName>
        <fullName evidence="6">Terminase large subunit</fullName>
    </submittedName>
</protein>
<keyword evidence="4" id="KW-0231">Viral genome packaging</keyword>
<feature type="domain" description="Terminase large subunit gp17-like C-terminal" evidence="5">
    <location>
        <begin position="378"/>
        <end position="530"/>
    </location>
</feature>